<dbReference type="InterPro" id="IPR039123">
    <property type="entry name" value="PPTC7"/>
</dbReference>
<evidence type="ECO:0000256" key="4">
    <source>
        <dbReference type="SAM" id="MobiDB-lite"/>
    </source>
</evidence>
<evidence type="ECO:0000256" key="3">
    <source>
        <dbReference type="RuleBase" id="RU366020"/>
    </source>
</evidence>
<dbReference type="InterPro" id="IPR001932">
    <property type="entry name" value="PPM-type_phosphatase-like_dom"/>
</dbReference>
<name>A0A3L6DGR9_MAIZE</name>
<evidence type="ECO:0000256" key="1">
    <source>
        <dbReference type="ARBA" id="ARBA00047761"/>
    </source>
</evidence>
<proteinExistence type="inferred from homology"/>
<comment type="catalytic activity">
    <reaction evidence="2 3">
        <text>O-phospho-L-threonyl-[protein] + H2O = L-threonyl-[protein] + phosphate</text>
        <dbReference type="Rhea" id="RHEA:47004"/>
        <dbReference type="Rhea" id="RHEA-COMP:11060"/>
        <dbReference type="Rhea" id="RHEA-COMP:11605"/>
        <dbReference type="ChEBI" id="CHEBI:15377"/>
        <dbReference type="ChEBI" id="CHEBI:30013"/>
        <dbReference type="ChEBI" id="CHEBI:43474"/>
        <dbReference type="ChEBI" id="CHEBI:61977"/>
        <dbReference type="EC" id="3.1.3.16"/>
    </reaction>
</comment>
<dbReference type="InterPro" id="IPR036457">
    <property type="entry name" value="PPM-type-like_dom_sf"/>
</dbReference>
<comment type="cofactor">
    <cofactor evidence="3">
        <name>Mn(2+)</name>
        <dbReference type="ChEBI" id="CHEBI:29035"/>
    </cofactor>
</comment>
<keyword evidence="3" id="KW-0479">Metal-binding</keyword>
<dbReference type="PANTHER" id="PTHR12320:SF52">
    <property type="entry name" value="PROTEIN PHOSPHATASE 2C BIPP2C1-RELATED"/>
    <property type="match status" value="1"/>
</dbReference>
<dbReference type="ExpressionAtlas" id="A0A3L6DGR9">
    <property type="expression patterns" value="baseline and differential"/>
</dbReference>
<keyword evidence="3" id="KW-0378">Hydrolase</keyword>
<dbReference type="EC" id="3.1.3.16" evidence="3"/>
<dbReference type="GO" id="GO:0046872">
    <property type="term" value="F:metal ion binding"/>
    <property type="evidence" value="ECO:0007669"/>
    <property type="project" value="UniProtKB-UniRule"/>
</dbReference>
<feature type="region of interest" description="Disordered" evidence="4">
    <location>
        <begin position="27"/>
        <end position="50"/>
    </location>
</feature>
<dbReference type="Gene3D" id="3.60.40.10">
    <property type="entry name" value="PPM-type phosphatase domain"/>
    <property type="match status" value="2"/>
</dbReference>
<sequence>MDEVPATAAVLDFRPASSVPRVSAVPRRAVQCPSDTGGAEAATGGRPGIGNTAAVSAELTGSSSAGPDIQAVDCDTSGGLAGGDAGDVGVLCLENAAEPESVEPGVSDVRLGAPVEERHGRTLDSTGLGSGKAGETNEISLVEVSQSGATSSLDATSSIGSGYSLVEGSLPEASGAHGCKPEVHEVPTGTPATVGFPIEDGGYGFGIQPNDDVDGTNDPAGGEWEPPTDGNDAEDVTDMGGILCDERVERMEMNSVEREASNGSTVTSEEGVDRMGTSLDDSEASDGSTTQDSDTDVETESSVSSIEEQEAGYGAHIPQPDPAVCKVSKENNTAGVKISDRMTSVSESTLVLASGASMLPHPAKVRTGGEDAYFIACDGWFGVADGVGQWSFEVTTIFRCFTIMQVIPYPRINAGLYARELMDGCKKIVEETQGAPGMRTEEVLAKAADEARSPGSSTVLVAHFDGKVLHASNIGDSGFLVIRNGGVHKKSNPMTYGFNFPLQIEKGDDPLKLVQKYAICLQEGDVVVTASDGLFDNVYEEEVAGIVSKSLEADLKPTEMADLLVARAKEVGRCGFGRSPFSDSALAAGYLGYSGGKLDDVTVVVSIVRKSEV</sequence>
<dbReference type="EMBL" id="NCVQ01000010">
    <property type="protein sequence ID" value="PWZ07842.1"/>
    <property type="molecule type" value="Genomic_DNA"/>
</dbReference>
<accession>A0A3L6DGR9</accession>
<comment type="cofactor">
    <cofactor evidence="3">
        <name>Mg(2+)</name>
        <dbReference type="ChEBI" id="CHEBI:18420"/>
    </cofactor>
</comment>
<evidence type="ECO:0000313" key="5">
    <source>
        <dbReference type="EMBL" id="PWZ07842.1"/>
    </source>
</evidence>
<dbReference type="PROSITE" id="PS51746">
    <property type="entry name" value="PPM_2"/>
    <property type="match status" value="1"/>
</dbReference>
<dbReference type="SMART" id="SM00332">
    <property type="entry name" value="PP2Cc"/>
    <property type="match status" value="1"/>
</dbReference>
<dbReference type="AlphaFoldDB" id="A0A3L6DGR9"/>
<dbReference type="Proteomes" id="UP000251960">
    <property type="component" value="Chromosome 9"/>
</dbReference>
<keyword evidence="3" id="KW-0464">Manganese</keyword>
<gene>
    <name evidence="5" type="ORF">Zm00014a_017958</name>
</gene>
<feature type="region of interest" description="Disordered" evidence="4">
    <location>
        <begin position="211"/>
        <end position="236"/>
    </location>
</feature>
<dbReference type="GO" id="GO:0004722">
    <property type="term" value="F:protein serine/threonine phosphatase activity"/>
    <property type="evidence" value="ECO:0007669"/>
    <property type="project" value="UniProtKB-EC"/>
</dbReference>
<protein>
    <recommendedName>
        <fullName evidence="3">Protein phosphatase</fullName>
        <ecNumber evidence="3">3.1.3.16</ecNumber>
    </recommendedName>
</protein>
<keyword evidence="3" id="KW-0904">Protein phosphatase</keyword>
<dbReference type="SUPFAM" id="SSF81606">
    <property type="entry name" value="PP2C-like"/>
    <property type="match status" value="1"/>
</dbReference>
<feature type="region of interest" description="Disordered" evidence="4">
    <location>
        <begin position="253"/>
        <end position="322"/>
    </location>
</feature>
<evidence type="ECO:0000256" key="2">
    <source>
        <dbReference type="ARBA" id="ARBA00048336"/>
    </source>
</evidence>
<reference evidence="5" key="1">
    <citation type="journal article" date="2018" name="Nat. Genet.">
        <title>Extensive intraspecific gene order and gene structural variations between Mo17 and other maize genomes.</title>
        <authorList>
            <person name="Sun S."/>
            <person name="Zhou Y."/>
            <person name="Chen J."/>
            <person name="Shi J."/>
            <person name="Zhao H."/>
            <person name="Zhao H."/>
            <person name="Song W."/>
            <person name="Zhang M."/>
            <person name="Cui Y."/>
            <person name="Dong X."/>
            <person name="Liu H."/>
            <person name="Ma X."/>
            <person name="Jiao Y."/>
            <person name="Wang B."/>
            <person name="Wei X."/>
            <person name="Stein J.C."/>
            <person name="Glaubitz J.C."/>
            <person name="Lu F."/>
            <person name="Yu G."/>
            <person name="Liang C."/>
            <person name="Fengler K."/>
            <person name="Li B."/>
            <person name="Rafalski A."/>
            <person name="Schnable P.S."/>
            <person name="Ware D.H."/>
            <person name="Buckler E.S."/>
            <person name="Lai J."/>
        </authorList>
    </citation>
    <scope>NUCLEOTIDE SEQUENCE [LARGE SCALE GENOMIC DNA]</scope>
    <source>
        <tissue evidence="5">Seedling</tissue>
    </source>
</reference>
<dbReference type="PANTHER" id="PTHR12320">
    <property type="entry name" value="PROTEIN PHOSPHATASE 2C"/>
    <property type="match status" value="1"/>
</dbReference>
<keyword evidence="3" id="KW-0460">Magnesium</keyword>
<comment type="catalytic activity">
    <reaction evidence="1 3">
        <text>O-phospho-L-seryl-[protein] + H2O = L-seryl-[protein] + phosphate</text>
        <dbReference type="Rhea" id="RHEA:20629"/>
        <dbReference type="Rhea" id="RHEA-COMP:9863"/>
        <dbReference type="Rhea" id="RHEA-COMP:11604"/>
        <dbReference type="ChEBI" id="CHEBI:15377"/>
        <dbReference type="ChEBI" id="CHEBI:29999"/>
        <dbReference type="ChEBI" id="CHEBI:43474"/>
        <dbReference type="ChEBI" id="CHEBI:83421"/>
        <dbReference type="EC" id="3.1.3.16"/>
    </reaction>
</comment>
<organism evidence="5">
    <name type="scientific">Zea mays</name>
    <name type="common">Maize</name>
    <dbReference type="NCBI Taxonomy" id="4577"/>
    <lineage>
        <taxon>Eukaryota</taxon>
        <taxon>Viridiplantae</taxon>
        <taxon>Streptophyta</taxon>
        <taxon>Embryophyta</taxon>
        <taxon>Tracheophyta</taxon>
        <taxon>Spermatophyta</taxon>
        <taxon>Magnoliopsida</taxon>
        <taxon>Liliopsida</taxon>
        <taxon>Poales</taxon>
        <taxon>Poaceae</taxon>
        <taxon>PACMAD clade</taxon>
        <taxon>Panicoideae</taxon>
        <taxon>Andropogonodae</taxon>
        <taxon>Andropogoneae</taxon>
        <taxon>Tripsacinae</taxon>
        <taxon>Zea</taxon>
    </lineage>
</organism>
<comment type="caution">
    <text evidence="5">The sequence shown here is derived from an EMBL/GenBank/DDBJ whole genome shotgun (WGS) entry which is preliminary data.</text>
</comment>
<comment type="similarity">
    <text evidence="3">Belongs to the PP2C family.</text>
</comment>